<keyword evidence="1" id="KW-1133">Transmembrane helix</keyword>
<dbReference type="PANTHER" id="PTHR37305:SF1">
    <property type="entry name" value="MEMBRANE PROTEIN"/>
    <property type="match status" value="1"/>
</dbReference>
<feature type="transmembrane region" description="Helical" evidence="1">
    <location>
        <begin position="174"/>
        <end position="196"/>
    </location>
</feature>
<evidence type="ECO:0000313" key="2">
    <source>
        <dbReference type="EMBL" id="KGA17808.1"/>
    </source>
</evidence>
<evidence type="ECO:0000256" key="1">
    <source>
        <dbReference type="SAM" id="Phobius"/>
    </source>
</evidence>
<comment type="caution">
    <text evidence="2">The sequence shown here is derived from an EMBL/GenBank/DDBJ whole genome shotgun (WGS) entry which is preliminary data.</text>
</comment>
<reference evidence="2" key="1">
    <citation type="submission" date="2014-06" db="EMBL/GenBank/DDBJ databases">
        <title>Key roles for freshwater Actinobacteria revealed by deep metagenomic sequencing.</title>
        <authorList>
            <person name="Ghai R."/>
            <person name="Mizuno C.M."/>
            <person name="Picazo A."/>
            <person name="Camacho A."/>
            <person name="Rodriguez-Valera F."/>
        </authorList>
    </citation>
    <scope>NUCLEOTIDE SEQUENCE</scope>
</reference>
<accession>A0A094SHG3</accession>
<proteinExistence type="predicted"/>
<feature type="transmembrane region" description="Helical" evidence="1">
    <location>
        <begin position="128"/>
        <end position="154"/>
    </location>
</feature>
<gene>
    <name evidence="2" type="ORF">GM51_9665</name>
</gene>
<feature type="transmembrane region" description="Helical" evidence="1">
    <location>
        <begin position="203"/>
        <end position="225"/>
    </location>
</feature>
<feature type="transmembrane region" description="Helical" evidence="1">
    <location>
        <begin position="256"/>
        <end position="276"/>
    </location>
</feature>
<sequence length="282" mass="30332">MSYIVGKTLPYRVELYRQLKRKRTLFAYGFVLSLPILVALAVKFGPSGDDDGSSEFGSGSTDIIGLATLGAANFTTTMLFFSTPFLLVTVVSLFNGDTVASEASWSTLRYLLASPVPRTRLLLQKMKVSLTLSLIAVLLVPISSWIVGAISFGIAPLQTPLGVTFDNAVTLQRLAIMTIYLAFSLLFVAGLAFYLSVRTDAPLGAVGGAVGISILLTILDAISALGSLRQWLPVHYSDTWLDALSTTIDWSQMAKGASYCAIFGILFYALAITKFAKKDITS</sequence>
<dbReference type="AlphaFoldDB" id="A0A094SHG3"/>
<protein>
    <recommendedName>
        <fullName evidence="3">ABC transporter permease</fullName>
    </recommendedName>
</protein>
<dbReference type="EMBL" id="JNSL01000054">
    <property type="protein sequence ID" value="KGA17808.1"/>
    <property type="molecule type" value="Genomic_DNA"/>
</dbReference>
<feature type="transmembrane region" description="Helical" evidence="1">
    <location>
        <begin position="25"/>
        <end position="44"/>
    </location>
</feature>
<keyword evidence="1" id="KW-0472">Membrane</keyword>
<evidence type="ECO:0008006" key="3">
    <source>
        <dbReference type="Google" id="ProtNLM"/>
    </source>
</evidence>
<dbReference type="PANTHER" id="PTHR37305">
    <property type="entry name" value="INTEGRAL MEMBRANE PROTEIN-RELATED"/>
    <property type="match status" value="1"/>
</dbReference>
<organism evidence="2">
    <name type="scientific">freshwater metagenome</name>
    <dbReference type="NCBI Taxonomy" id="449393"/>
    <lineage>
        <taxon>unclassified sequences</taxon>
        <taxon>metagenomes</taxon>
        <taxon>ecological metagenomes</taxon>
    </lineage>
</organism>
<name>A0A094SHG3_9ZZZZ</name>
<keyword evidence="1" id="KW-0812">Transmembrane</keyword>
<feature type="transmembrane region" description="Helical" evidence="1">
    <location>
        <begin position="64"/>
        <end position="94"/>
    </location>
</feature>